<dbReference type="PANTHER" id="PTHR42886:SF53">
    <property type="entry name" value="ALPHA_BETA-HYDROLASES SUPERFAMILY PROTEIN"/>
    <property type="match status" value="1"/>
</dbReference>
<feature type="region of interest" description="Disordered" evidence="1">
    <location>
        <begin position="1"/>
        <end position="23"/>
    </location>
</feature>
<keyword evidence="3" id="KW-1185">Reference proteome</keyword>
<dbReference type="OrthoDB" id="9988524at2759"/>
<protein>
    <recommendedName>
        <fullName evidence="4">Serine aminopeptidase S33 domain-containing protein</fullName>
    </recommendedName>
</protein>
<dbReference type="Proteomes" id="UP000324585">
    <property type="component" value="Unassembled WGS sequence"/>
</dbReference>
<evidence type="ECO:0008006" key="4">
    <source>
        <dbReference type="Google" id="ProtNLM"/>
    </source>
</evidence>
<dbReference type="PANTHER" id="PTHR42886">
    <property type="entry name" value="RE40534P-RELATED"/>
    <property type="match status" value="1"/>
</dbReference>
<dbReference type="AlphaFoldDB" id="A0A5J4YUG2"/>
<dbReference type="Gene3D" id="3.40.50.1820">
    <property type="entry name" value="alpha/beta hydrolase"/>
    <property type="match status" value="1"/>
</dbReference>
<evidence type="ECO:0000256" key="1">
    <source>
        <dbReference type="SAM" id="MobiDB-lite"/>
    </source>
</evidence>
<reference evidence="3" key="1">
    <citation type="journal article" date="2019" name="Nat. Commun.">
        <title>Expansion of phycobilisome linker gene families in mesophilic red algae.</title>
        <authorList>
            <person name="Lee J."/>
            <person name="Kim D."/>
            <person name="Bhattacharya D."/>
            <person name="Yoon H.S."/>
        </authorList>
    </citation>
    <scope>NUCLEOTIDE SEQUENCE [LARGE SCALE GENOMIC DNA]</scope>
    <source>
        <strain evidence="3">CCMP 1328</strain>
    </source>
</reference>
<name>A0A5J4YUG2_PORPP</name>
<organism evidence="2 3">
    <name type="scientific">Porphyridium purpureum</name>
    <name type="common">Red alga</name>
    <name type="synonym">Porphyridium cruentum</name>
    <dbReference type="NCBI Taxonomy" id="35688"/>
    <lineage>
        <taxon>Eukaryota</taxon>
        <taxon>Rhodophyta</taxon>
        <taxon>Bangiophyceae</taxon>
        <taxon>Porphyridiales</taxon>
        <taxon>Porphyridiaceae</taxon>
        <taxon>Porphyridium</taxon>
    </lineage>
</organism>
<dbReference type="OMA" id="PRDNIPR"/>
<feature type="compositionally biased region" description="Polar residues" evidence="1">
    <location>
        <begin position="1"/>
        <end position="11"/>
    </location>
</feature>
<accession>A0A5J4YUG2</accession>
<evidence type="ECO:0000313" key="2">
    <source>
        <dbReference type="EMBL" id="KAA8495151.1"/>
    </source>
</evidence>
<gene>
    <name evidence="2" type="ORF">FVE85_3392</name>
</gene>
<dbReference type="InterPro" id="IPR029058">
    <property type="entry name" value="AB_hydrolase_fold"/>
</dbReference>
<comment type="caution">
    <text evidence="2">The sequence shown here is derived from an EMBL/GenBank/DDBJ whole genome shotgun (WGS) entry which is preliminary data.</text>
</comment>
<dbReference type="SUPFAM" id="SSF53474">
    <property type="entry name" value="alpha/beta-Hydrolases"/>
    <property type="match status" value="1"/>
</dbReference>
<sequence>MTSAWCSSAANARTPRSHTGLKPASYTRARTALVSRRDRVRTECAGPDRRAGKVRMQESAHARQQELQIVNERGEKLAATWTDRGTGEVVVLCHGFRSKRDNRVNVALTDALTQLGTVRFDFHGNNESEGEFDYAGYAHEACDVRAVVQYCRTQLNQRVRGVLGHSKASASVLLYASMFPDEAPSRIIQVSGRFDMRTGVRERFGDAILEQLERDGVVTVQDDTSPPYRLRKSSLDERLALDMATVAHGFPPAPCALLSVHGSKDEVIPVTHAYDFERCVDPAQHTVVVIDGACHRFVQPEHLRQLVQHCISFLEA</sequence>
<dbReference type="EMBL" id="VRMN01000004">
    <property type="protein sequence ID" value="KAA8495151.1"/>
    <property type="molecule type" value="Genomic_DNA"/>
</dbReference>
<proteinExistence type="predicted"/>
<evidence type="ECO:0000313" key="3">
    <source>
        <dbReference type="Proteomes" id="UP000324585"/>
    </source>
</evidence>